<reference evidence="3 4" key="1">
    <citation type="journal article" date="2020" name="Syst. Appl. Microbiol.">
        <title>Alienimonas chondri sp. nov., a novel planctomycete isolated from the biofilm of the red alga Chondrus crispus.</title>
        <authorList>
            <person name="Vitorino I."/>
            <person name="Albuquerque L."/>
            <person name="Wiegand S."/>
            <person name="Kallscheuer N."/>
            <person name="da Costa M.S."/>
            <person name="Lobo-da-Cunha A."/>
            <person name="Jogler C."/>
            <person name="Lage O.M."/>
        </authorList>
    </citation>
    <scope>NUCLEOTIDE SEQUENCE [LARGE SCALE GENOMIC DNA]</scope>
    <source>
        <strain evidence="3 4">LzC2</strain>
    </source>
</reference>
<dbReference type="RefSeq" id="WP_171189567.1">
    <property type="nucleotide sequence ID" value="NZ_WTPX01000180.1"/>
</dbReference>
<evidence type="ECO:0000256" key="1">
    <source>
        <dbReference type="SAM" id="SignalP"/>
    </source>
</evidence>
<feature type="chain" id="PRO_5045657655" evidence="1">
    <location>
        <begin position="24"/>
        <end position="458"/>
    </location>
</feature>
<name>A0ABX1VKM5_9PLAN</name>
<dbReference type="InterPro" id="IPR015943">
    <property type="entry name" value="WD40/YVTN_repeat-like_dom_sf"/>
</dbReference>
<feature type="domain" description="Pyrrolo-quinoline quinone repeat" evidence="2">
    <location>
        <begin position="112"/>
        <end position="371"/>
    </location>
</feature>
<dbReference type="Pfam" id="PF13360">
    <property type="entry name" value="PQQ_2"/>
    <property type="match status" value="1"/>
</dbReference>
<proteinExistence type="predicted"/>
<feature type="signal peptide" evidence="1">
    <location>
        <begin position="1"/>
        <end position="23"/>
    </location>
</feature>
<keyword evidence="4" id="KW-1185">Reference proteome</keyword>
<comment type="caution">
    <text evidence="3">The sequence shown here is derived from an EMBL/GenBank/DDBJ whole genome shotgun (WGS) entry which is preliminary data.</text>
</comment>
<protein>
    <submittedName>
        <fullName evidence="3">Outer membrane protein assembly factor BamB</fullName>
    </submittedName>
</protein>
<sequence>MPRSTLWSFAAILFGGLFASANAGDWPQFRGPEGNGVVPGPALPTEWDGATGKNVRWRVDVPGEGWSQPILVGDRLFLTAAVPVGETDAPPLGQERGGGSYDGPSGATYRYEVRCLNAETGETLWTRVARTGPPPLERHRTNTYATETPVADGDRLYALFGMTGLYAFTLEGEPVWAKEIEARPMRAGWGTASSPALHDGTLFLQTDSEGASDLRALDAATGEELWRVERDGEPSSYGSPAIWEHDGGAQVVAGGLIARGYDPATGEELWRLDMAKGRSSATPSPVGDVLLIGTEYRDRGGENDGGGYLAAIKADARGDLGSVESPRDGVRWAEERAGIQMASPAVAGGRVFLFERRGGIAHALDLATGEQQTRVRVPASAPFWASPLVSGGRVYALDETGTTHVVDPSGPTDQLNVVVRNETPGLFWASPAAADGRLYLRSSNELICIAEPDGAAVD</sequence>
<evidence type="ECO:0000313" key="4">
    <source>
        <dbReference type="Proteomes" id="UP000609651"/>
    </source>
</evidence>
<dbReference type="InterPro" id="IPR002372">
    <property type="entry name" value="PQQ_rpt_dom"/>
</dbReference>
<dbReference type="SUPFAM" id="SSF50998">
    <property type="entry name" value="Quinoprotein alcohol dehydrogenase-like"/>
    <property type="match status" value="1"/>
</dbReference>
<dbReference type="InterPro" id="IPR011047">
    <property type="entry name" value="Quinoprotein_ADH-like_sf"/>
</dbReference>
<keyword evidence="1" id="KW-0732">Signal</keyword>
<dbReference type="EMBL" id="WTPX01000180">
    <property type="protein sequence ID" value="NNJ27662.1"/>
    <property type="molecule type" value="Genomic_DNA"/>
</dbReference>
<dbReference type="PANTHER" id="PTHR34512">
    <property type="entry name" value="CELL SURFACE PROTEIN"/>
    <property type="match status" value="1"/>
</dbReference>
<evidence type="ECO:0000259" key="2">
    <source>
        <dbReference type="Pfam" id="PF13360"/>
    </source>
</evidence>
<dbReference type="PANTHER" id="PTHR34512:SF30">
    <property type="entry name" value="OUTER MEMBRANE PROTEIN ASSEMBLY FACTOR BAMB"/>
    <property type="match status" value="1"/>
</dbReference>
<dbReference type="SMART" id="SM00564">
    <property type="entry name" value="PQQ"/>
    <property type="match status" value="4"/>
</dbReference>
<dbReference type="Proteomes" id="UP000609651">
    <property type="component" value="Unassembled WGS sequence"/>
</dbReference>
<accession>A0ABX1VKM5</accession>
<evidence type="ECO:0000313" key="3">
    <source>
        <dbReference type="EMBL" id="NNJ27662.1"/>
    </source>
</evidence>
<organism evidence="3 4">
    <name type="scientific">Alienimonas chondri</name>
    <dbReference type="NCBI Taxonomy" id="2681879"/>
    <lineage>
        <taxon>Bacteria</taxon>
        <taxon>Pseudomonadati</taxon>
        <taxon>Planctomycetota</taxon>
        <taxon>Planctomycetia</taxon>
        <taxon>Planctomycetales</taxon>
        <taxon>Planctomycetaceae</taxon>
        <taxon>Alienimonas</taxon>
    </lineage>
</organism>
<dbReference type="Gene3D" id="2.130.10.10">
    <property type="entry name" value="YVTN repeat-like/Quinoprotein amine dehydrogenase"/>
    <property type="match status" value="2"/>
</dbReference>
<gene>
    <name evidence="3" type="primary">bamB_19</name>
    <name evidence="3" type="ORF">LzC2_37700</name>
</gene>
<dbReference type="InterPro" id="IPR018391">
    <property type="entry name" value="PQQ_b-propeller_rpt"/>
</dbReference>